<dbReference type="SUPFAM" id="SSF50249">
    <property type="entry name" value="Nucleic acid-binding proteins"/>
    <property type="match status" value="1"/>
</dbReference>
<dbReference type="PROSITE" id="PS50126">
    <property type="entry name" value="S1"/>
    <property type="match status" value="1"/>
</dbReference>
<evidence type="ECO:0000313" key="3">
    <source>
        <dbReference type="EMBL" id="MBO1039880.1"/>
    </source>
</evidence>
<dbReference type="PANTHER" id="PTHR10724:SF10">
    <property type="entry name" value="S1 RNA-BINDING DOMAIN-CONTAINING PROTEIN 1"/>
    <property type="match status" value="1"/>
</dbReference>
<dbReference type="SUPFAM" id="SSF53098">
    <property type="entry name" value="Ribonuclease H-like"/>
    <property type="match status" value="1"/>
</dbReference>
<dbReference type="InterPro" id="IPR044146">
    <property type="entry name" value="S1_Tex"/>
</dbReference>
<accession>A0ABS3JYX0</accession>
<dbReference type="InterPro" id="IPR032639">
    <property type="entry name" value="Tex_YqgF"/>
</dbReference>
<dbReference type="SMART" id="SM00732">
    <property type="entry name" value="YqgFc"/>
    <property type="match status" value="1"/>
</dbReference>
<keyword evidence="4" id="KW-1185">Reference proteome</keyword>
<dbReference type="Gene3D" id="1.10.3500.10">
    <property type="entry name" value="Tex N-terminal region-like"/>
    <property type="match status" value="1"/>
</dbReference>
<feature type="domain" description="S1 motif" evidence="2">
    <location>
        <begin position="650"/>
        <end position="719"/>
    </location>
</feature>
<dbReference type="Pfam" id="PF22706">
    <property type="entry name" value="Tex_central_region"/>
    <property type="match status" value="1"/>
</dbReference>
<dbReference type="Gene3D" id="2.40.50.140">
    <property type="entry name" value="Nucleic acid-binding proteins"/>
    <property type="match status" value="1"/>
</dbReference>
<dbReference type="InterPro" id="IPR023323">
    <property type="entry name" value="Tex-like_dom_sf"/>
</dbReference>
<dbReference type="InterPro" id="IPR037027">
    <property type="entry name" value="YqgF/RNaseH-like_dom_sf"/>
</dbReference>
<dbReference type="InterPro" id="IPR050437">
    <property type="entry name" value="Ribos_protein_bS1-like"/>
</dbReference>
<dbReference type="Pfam" id="PF00575">
    <property type="entry name" value="S1"/>
    <property type="match status" value="1"/>
</dbReference>
<dbReference type="InterPro" id="IPR010994">
    <property type="entry name" value="RuvA_2-like"/>
</dbReference>
<dbReference type="SUPFAM" id="SSF47781">
    <property type="entry name" value="RuvA domain 2-like"/>
    <property type="match status" value="2"/>
</dbReference>
<name>A0ABS3JYX0_9HYPH</name>
<evidence type="ECO:0000259" key="2">
    <source>
        <dbReference type="PROSITE" id="PS50126"/>
    </source>
</evidence>
<dbReference type="SMART" id="SM00316">
    <property type="entry name" value="S1"/>
    <property type="match status" value="1"/>
</dbReference>
<dbReference type="SUPFAM" id="SSF158832">
    <property type="entry name" value="Tex N-terminal region-like"/>
    <property type="match status" value="1"/>
</dbReference>
<dbReference type="InterPro" id="IPR012340">
    <property type="entry name" value="NA-bd_OB-fold"/>
</dbReference>
<sequence>MADDIKRIAGIIAVEINAKPEQAIAAIGLLDEGSTVPFVARYRKEVTGGLDDTQLRQLSERLAYLRELEARRSSILESIRGQNKLTPELELKISGVQTKAELEDLYLPYKPKRRTKAEIARERGLGPLAEAILTDRRLVPTEIAAQYVTGEVADVKAALEGARDIIAEGFAENAELLGNLRNYLKDRAVLRSRVVDGKQEAGAKFSDYFDHSERWANVAGHRALAMLRGRNEDFLSLDIEIDADDTSPVKPVERKIAAAYNIGATLPGDRWLMEVAGWAWRVKLSLSLSLDLMRDLRERSEEEAINVFARNLKDLLLAAPAGSRATMGLDPGIRTGIKVAIVDDTGKLLDTTTVYPFPPKNDVRGTQAELASLIRKHKIELIAIGNGTGSRETERLVVDMLNDLPAPKPLKVIVSEAGASVYSASEAAANEFPQLDVSLRGAVSIARRLQDPLAELVKIEPKSIGVGQYQHDVDQFRLARSLDAVVEDAVNAVGVDLNMASAPLLARVSGLGKSLAEAIVAHRDAAGAFKNRKELLKVARLGNRAFEQCAGFLRIANGTEPLDASSVHPEAYGVAKKIVSACGRDVRSLMGDSAALKSLDPRVFVDERFGLPTVRDIIAELDKPGRDPRPEFRTAIFADGIDDIKDLKPGMMLEGTVTNVAAFGAFVDIGVHQDGLVHVSQLADKFVKDPHEVVKAGDVVKVRVTEVDVPRKRIGLTMRKDGGEAPAPRNNAQRDTKPAPKQNFAPRKQEQPSTGGFGAALLEAMKKK</sequence>
<organism evidence="3 4">
    <name type="scientific">Brucella pituitosa</name>
    <dbReference type="NCBI Taxonomy" id="571256"/>
    <lineage>
        <taxon>Bacteria</taxon>
        <taxon>Pseudomonadati</taxon>
        <taxon>Pseudomonadota</taxon>
        <taxon>Alphaproteobacteria</taxon>
        <taxon>Hyphomicrobiales</taxon>
        <taxon>Brucellaceae</taxon>
        <taxon>Brucella/Ochrobactrum group</taxon>
        <taxon>Brucella</taxon>
    </lineage>
</organism>
<protein>
    <submittedName>
        <fullName evidence="3">RNA-binding transcriptional accessory protein</fullName>
    </submittedName>
</protein>
<dbReference type="Proteomes" id="UP000718278">
    <property type="component" value="Unassembled WGS sequence"/>
</dbReference>
<dbReference type="Gene3D" id="1.10.150.310">
    <property type="entry name" value="Tex RuvX-like domain-like"/>
    <property type="match status" value="1"/>
</dbReference>
<dbReference type="Pfam" id="PF17674">
    <property type="entry name" value="HHH_9"/>
    <property type="match status" value="1"/>
</dbReference>
<dbReference type="InterPro" id="IPR041692">
    <property type="entry name" value="HHH_9"/>
</dbReference>
<proteinExistence type="predicted"/>
<dbReference type="InterPro" id="IPR023319">
    <property type="entry name" value="Tex-like_HTH_dom_sf"/>
</dbReference>
<reference evidence="3 4" key="1">
    <citation type="submission" date="2020-10" db="EMBL/GenBank/DDBJ databases">
        <title>Genomic characterization of underground lake bacteria from Wind Cave National Park: Insight into the archetypical LuxI/LuxR and identification of LuxR solos.</title>
        <authorList>
            <person name="Wengert P.C."/>
            <person name="Savka M.A."/>
        </authorList>
    </citation>
    <scope>NUCLEOTIDE SEQUENCE [LARGE SCALE GENOMIC DNA]</scope>
    <source>
        <strain evidence="3 4">SD316</strain>
    </source>
</reference>
<gene>
    <name evidence="3" type="ORF">IPV26_09425</name>
</gene>
<dbReference type="Gene3D" id="3.30.420.140">
    <property type="entry name" value="YqgF/RNase H-like domain"/>
    <property type="match status" value="1"/>
</dbReference>
<feature type="region of interest" description="Disordered" evidence="1">
    <location>
        <begin position="715"/>
        <end position="768"/>
    </location>
</feature>
<dbReference type="Gene3D" id="1.10.10.650">
    <property type="entry name" value="RuvA domain 2-like"/>
    <property type="match status" value="1"/>
</dbReference>
<dbReference type="InterPro" id="IPR055179">
    <property type="entry name" value="Tex-like_central_region"/>
</dbReference>
<comment type="caution">
    <text evidence="3">The sequence shown here is derived from an EMBL/GenBank/DDBJ whole genome shotgun (WGS) entry which is preliminary data.</text>
</comment>
<dbReference type="PANTHER" id="PTHR10724">
    <property type="entry name" value="30S RIBOSOMAL PROTEIN S1"/>
    <property type="match status" value="1"/>
</dbReference>
<dbReference type="InterPro" id="IPR018974">
    <property type="entry name" value="Tex-like_N"/>
</dbReference>
<dbReference type="InterPro" id="IPR006641">
    <property type="entry name" value="YqgF/RNaseH-like_dom"/>
</dbReference>
<evidence type="ECO:0000256" key="1">
    <source>
        <dbReference type="SAM" id="MobiDB-lite"/>
    </source>
</evidence>
<dbReference type="InterPro" id="IPR003029">
    <property type="entry name" value="S1_domain"/>
</dbReference>
<dbReference type="CDD" id="cd05685">
    <property type="entry name" value="S1_Tex"/>
    <property type="match status" value="1"/>
</dbReference>
<dbReference type="Pfam" id="PF16921">
    <property type="entry name" value="Tex_YqgF"/>
    <property type="match status" value="1"/>
</dbReference>
<dbReference type="EMBL" id="JADIJS010000001">
    <property type="protein sequence ID" value="MBO1039880.1"/>
    <property type="molecule type" value="Genomic_DNA"/>
</dbReference>
<dbReference type="Pfam" id="PF09371">
    <property type="entry name" value="Tex_N"/>
    <property type="match status" value="1"/>
</dbReference>
<dbReference type="RefSeq" id="WP_207488406.1">
    <property type="nucleotide sequence ID" value="NZ_JADIJS010000001.1"/>
</dbReference>
<dbReference type="InterPro" id="IPR012337">
    <property type="entry name" value="RNaseH-like_sf"/>
</dbReference>
<evidence type="ECO:0000313" key="4">
    <source>
        <dbReference type="Proteomes" id="UP000718278"/>
    </source>
</evidence>
<dbReference type="Pfam" id="PF12836">
    <property type="entry name" value="HHH_3"/>
    <property type="match status" value="1"/>
</dbReference>